<feature type="region of interest" description="Disordered" evidence="1">
    <location>
        <begin position="129"/>
        <end position="150"/>
    </location>
</feature>
<accession>A0AAD7F3E6</accession>
<evidence type="ECO:0000313" key="3">
    <source>
        <dbReference type="Proteomes" id="UP001218218"/>
    </source>
</evidence>
<protein>
    <submittedName>
        <fullName evidence="2">Uncharacterized protein</fullName>
    </submittedName>
</protein>
<sequence length="150" mass="16114">MTAPNRFGGEPPKKKSKIGADAETKQKAFNDAQDSSVLPAYPVALLVAKDVNISITNNAAEGGATGKDISKAISEGGEFLCFSTSSSSDSHTTSHCYATHSSKFTSIRLLGPQVLGWFMQAIRDDETNTDYTPFDATTLPKHKEGKKEKK</sequence>
<feature type="compositionally biased region" description="Basic and acidic residues" evidence="1">
    <location>
        <begin position="141"/>
        <end position="150"/>
    </location>
</feature>
<gene>
    <name evidence="2" type="ORF">DFH08DRAFT_951039</name>
</gene>
<dbReference type="Proteomes" id="UP001218218">
    <property type="component" value="Unassembled WGS sequence"/>
</dbReference>
<proteinExistence type="predicted"/>
<evidence type="ECO:0000313" key="2">
    <source>
        <dbReference type="EMBL" id="KAJ7362804.1"/>
    </source>
</evidence>
<feature type="region of interest" description="Disordered" evidence="1">
    <location>
        <begin position="1"/>
        <end position="31"/>
    </location>
</feature>
<dbReference type="EMBL" id="JARIHO010000004">
    <property type="protein sequence ID" value="KAJ7362804.1"/>
    <property type="molecule type" value="Genomic_DNA"/>
</dbReference>
<comment type="caution">
    <text evidence="2">The sequence shown here is derived from an EMBL/GenBank/DDBJ whole genome shotgun (WGS) entry which is preliminary data.</text>
</comment>
<evidence type="ECO:0000256" key="1">
    <source>
        <dbReference type="SAM" id="MobiDB-lite"/>
    </source>
</evidence>
<reference evidence="2" key="1">
    <citation type="submission" date="2023-03" db="EMBL/GenBank/DDBJ databases">
        <title>Massive genome expansion in bonnet fungi (Mycena s.s.) driven by repeated elements and novel gene families across ecological guilds.</title>
        <authorList>
            <consortium name="Lawrence Berkeley National Laboratory"/>
            <person name="Harder C.B."/>
            <person name="Miyauchi S."/>
            <person name="Viragh M."/>
            <person name="Kuo A."/>
            <person name="Thoen E."/>
            <person name="Andreopoulos B."/>
            <person name="Lu D."/>
            <person name="Skrede I."/>
            <person name="Drula E."/>
            <person name="Henrissat B."/>
            <person name="Morin E."/>
            <person name="Kohler A."/>
            <person name="Barry K."/>
            <person name="LaButti K."/>
            <person name="Morin E."/>
            <person name="Salamov A."/>
            <person name="Lipzen A."/>
            <person name="Mereny Z."/>
            <person name="Hegedus B."/>
            <person name="Baldrian P."/>
            <person name="Stursova M."/>
            <person name="Weitz H."/>
            <person name="Taylor A."/>
            <person name="Grigoriev I.V."/>
            <person name="Nagy L.G."/>
            <person name="Martin F."/>
            <person name="Kauserud H."/>
        </authorList>
    </citation>
    <scope>NUCLEOTIDE SEQUENCE</scope>
    <source>
        <strain evidence="2">CBHHK002</strain>
    </source>
</reference>
<keyword evidence="3" id="KW-1185">Reference proteome</keyword>
<name>A0AAD7F3E6_9AGAR</name>
<dbReference type="AlphaFoldDB" id="A0AAD7F3E6"/>
<feature type="compositionally biased region" description="Basic and acidic residues" evidence="1">
    <location>
        <begin position="18"/>
        <end position="28"/>
    </location>
</feature>
<organism evidence="2 3">
    <name type="scientific">Mycena albidolilacea</name>
    <dbReference type="NCBI Taxonomy" id="1033008"/>
    <lineage>
        <taxon>Eukaryota</taxon>
        <taxon>Fungi</taxon>
        <taxon>Dikarya</taxon>
        <taxon>Basidiomycota</taxon>
        <taxon>Agaricomycotina</taxon>
        <taxon>Agaricomycetes</taxon>
        <taxon>Agaricomycetidae</taxon>
        <taxon>Agaricales</taxon>
        <taxon>Marasmiineae</taxon>
        <taxon>Mycenaceae</taxon>
        <taxon>Mycena</taxon>
    </lineage>
</organism>